<dbReference type="EMBL" id="CADEBC010000172">
    <property type="protein sequence ID" value="CAB3224770.1"/>
    <property type="molecule type" value="Genomic_DNA"/>
</dbReference>
<evidence type="ECO:0000256" key="1">
    <source>
        <dbReference type="ARBA" id="ARBA00010460"/>
    </source>
</evidence>
<evidence type="ECO:0000256" key="2">
    <source>
        <dbReference type="ARBA" id="ARBA00011981"/>
    </source>
</evidence>
<protein>
    <recommendedName>
        <fullName evidence="4">15-oxoprostaglandin 13-reductase</fullName>
        <ecNumber evidence="2">1.3.1.48</ecNumber>
    </recommendedName>
    <alternativeName>
        <fullName evidence="4">15-oxoprostaglandin 13-reductase</fullName>
    </alternativeName>
</protein>
<gene>
    <name evidence="9" type="ORF">APLA_LOCUS2178</name>
</gene>
<dbReference type="GO" id="GO:0047522">
    <property type="term" value="F:15-oxoprostaglandin 13-reductase [NAD(P)+] activity"/>
    <property type="evidence" value="ECO:0007669"/>
    <property type="project" value="UniProtKB-EC"/>
</dbReference>
<dbReference type="SMART" id="SM00829">
    <property type="entry name" value="PKS_ER"/>
    <property type="match status" value="1"/>
</dbReference>
<dbReference type="InterPro" id="IPR013149">
    <property type="entry name" value="ADH-like_C"/>
</dbReference>
<dbReference type="Proteomes" id="UP000494106">
    <property type="component" value="Unassembled WGS sequence"/>
</dbReference>
<reference evidence="9 10" key="1">
    <citation type="submission" date="2020-04" db="EMBL/GenBank/DDBJ databases">
        <authorList>
            <person name="Wallbank WR R."/>
            <person name="Pardo Diaz C."/>
            <person name="Kozak K."/>
            <person name="Martin S."/>
            <person name="Jiggins C."/>
            <person name="Moest M."/>
            <person name="Warren A I."/>
            <person name="Byers J.R.P. K."/>
            <person name="Montejo-Kovacevich G."/>
            <person name="Yen C E."/>
        </authorList>
    </citation>
    <scope>NUCLEOTIDE SEQUENCE [LARGE SCALE GENOMIC DNA]</scope>
</reference>
<dbReference type="InterPro" id="IPR045010">
    <property type="entry name" value="MDR_fam"/>
</dbReference>
<dbReference type="InterPro" id="IPR011032">
    <property type="entry name" value="GroES-like_sf"/>
</dbReference>
<dbReference type="SUPFAM" id="SSF50129">
    <property type="entry name" value="GroES-like"/>
    <property type="match status" value="1"/>
</dbReference>
<dbReference type="PANTHER" id="PTHR43205">
    <property type="entry name" value="PROSTAGLANDIN REDUCTASE"/>
    <property type="match status" value="1"/>
</dbReference>
<dbReference type="InterPro" id="IPR020843">
    <property type="entry name" value="ER"/>
</dbReference>
<comment type="catalytic activity">
    <reaction evidence="6">
        <text>13,14-dihydro-15-oxo-PGF2alpha + NADP(+) = 15-oxoprostaglandin F2alpha + NADPH + H(+)</text>
        <dbReference type="Rhea" id="RHEA:50588"/>
        <dbReference type="ChEBI" id="CHEBI:15378"/>
        <dbReference type="ChEBI" id="CHEBI:57783"/>
        <dbReference type="ChEBI" id="CHEBI:58349"/>
        <dbReference type="ChEBI" id="CHEBI:133374"/>
        <dbReference type="ChEBI" id="CHEBI:133409"/>
    </reaction>
    <physiologicalReaction direction="right-to-left" evidence="6">
        <dbReference type="Rhea" id="RHEA:50590"/>
    </physiologicalReaction>
</comment>
<keyword evidence="3" id="KW-0560">Oxidoreductase</keyword>
<evidence type="ECO:0000256" key="6">
    <source>
        <dbReference type="ARBA" id="ARBA00048290"/>
    </source>
</evidence>
<dbReference type="GO" id="GO:0006693">
    <property type="term" value="P:prostaglandin metabolic process"/>
    <property type="evidence" value="ECO:0007669"/>
    <property type="project" value="TreeGrafter"/>
</dbReference>
<evidence type="ECO:0000259" key="8">
    <source>
        <dbReference type="SMART" id="SM00829"/>
    </source>
</evidence>
<dbReference type="Pfam" id="PF16884">
    <property type="entry name" value="ADH_N_2"/>
    <property type="match status" value="1"/>
</dbReference>
<evidence type="ECO:0000313" key="9">
    <source>
        <dbReference type="EMBL" id="CAB3224770.1"/>
    </source>
</evidence>
<name>A0A8S0YYN8_ARCPL</name>
<dbReference type="PANTHER" id="PTHR43205:SF7">
    <property type="entry name" value="PROSTAGLANDIN REDUCTASE 1"/>
    <property type="match status" value="1"/>
</dbReference>
<dbReference type="EC" id="1.3.1.48" evidence="2"/>
<evidence type="ECO:0000256" key="4">
    <source>
        <dbReference type="ARBA" id="ARBA00033119"/>
    </source>
</evidence>
<comment type="caution">
    <text evidence="9">The sequence shown here is derived from an EMBL/GenBank/DDBJ whole genome shotgun (WGS) entry which is preliminary data.</text>
</comment>
<dbReference type="FunFam" id="3.40.50.720:FF:000121">
    <property type="entry name" value="Prostaglandin reductase 2"/>
    <property type="match status" value="1"/>
</dbReference>
<sequence length="386" mass="42628">MLKTTINNTNTLTKHFVILFRAPEVRFGTPIRELRLTALSDSPLSALSRVALQYFKNKMRLVKYNVIKAFENYLPTLNDFEIAHENVPTLGPGEFLVKAVYISVDPYMRSFAHRRKVPYEQFGFQVGKVVESQNSEYPENVNVVSHSGWREYTVLNGNPDDIFSLKPYQPQIGNLPLSLSLGALGMPGMTAYLGMVEICKPKKGEVVCVTSAAGAVGSIAGQIAKIKGATVIGFAGTDEKVQMLLEELNFDHAFNYKKEKDIMGTIRSTVEGIDCYFDNVGGELAMTILKCMNPEGRVAECGSISTYGKSLANKKPALPGSVKIQSFSFAQWDWSQQSAALQHIRHWIEKGAIKVKETVANGFEVLPDTFIAMLKGDNVGKSVVKV</sequence>
<feature type="domain" description="Enoyl reductase (ER)" evidence="8">
    <location>
        <begin position="75"/>
        <end position="384"/>
    </location>
</feature>
<dbReference type="AlphaFoldDB" id="A0A8S0YYN8"/>
<proteinExistence type="inferred from homology"/>
<dbReference type="Gene3D" id="3.90.180.10">
    <property type="entry name" value="Medium-chain alcohol dehydrogenases, catalytic domain"/>
    <property type="match status" value="1"/>
</dbReference>
<keyword evidence="10" id="KW-1185">Reference proteome</keyword>
<dbReference type="InterPro" id="IPR041694">
    <property type="entry name" value="ADH_N_2"/>
</dbReference>
<dbReference type="OrthoDB" id="809632at2759"/>
<evidence type="ECO:0000313" key="10">
    <source>
        <dbReference type="Proteomes" id="UP000494106"/>
    </source>
</evidence>
<dbReference type="Gene3D" id="3.40.50.720">
    <property type="entry name" value="NAD(P)-binding Rossmann-like Domain"/>
    <property type="match status" value="1"/>
</dbReference>
<comment type="similarity">
    <text evidence="1">Belongs to the NADP-dependent oxidoreductase L4BD family.</text>
</comment>
<dbReference type="Pfam" id="PF00107">
    <property type="entry name" value="ADH_zinc_N"/>
    <property type="match status" value="1"/>
</dbReference>
<evidence type="ECO:0000256" key="3">
    <source>
        <dbReference type="ARBA" id="ARBA00023002"/>
    </source>
</evidence>
<organism evidence="9 10">
    <name type="scientific">Arctia plantaginis</name>
    <name type="common">Wood tiger moth</name>
    <name type="synonym">Phalaena plantaginis</name>
    <dbReference type="NCBI Taxonomy" id="874455"/>
    <lineage>
        <taxon>Eukaryota</taxon>
        <taxon>Metazoa</taxon>
        <taxon>Ecdysozoa</taxon>
        <taxon>Arthropoda</taxon>
        <taxon>Hexapoda</taxon>
        <taxon>Insecta</taxon>
        <taxon>Pterygota</taxon>
        <taxon>Neoptera</taxon>
        <taxon>Endopterygota</taxon>
        <taxon>Lepidoptera</taxon>
        <taxon>Glossata</taxon>
        <taxon>Ditrysia</taxon>
        <taxon>Noctuoidea</taxon>
        <taxon>Erebidae</taxon>
        <taxon>Arctiinae</taxon>
        <taxon>Arctia</taxon>
    </lineage>
</organism>
<comment type="catalytic activity">
    <reaction evidence="5">
        <text>13,14-dihydro-15-oxo-prostaglandin F1alpha + NADP(+) = 15-oxoprostaglandin F1alpha + NADPH + H(+)</text>
        <dbReference type="Rhea" id="RHEA:50592"/>
        <dbReference type="ChEBI" id="CHEBI:15378"/>
        <dbReference type="ChEBI" id="CHEBI:57783"/>
        <dbReference type="ChEBI" id="CHEBI:58349"/>
        <dbReference type="ChEBI" id="CHEBI:79072"/>
        <dbReference type="ChEBI" id="CHEBI:133411"/>
    </reaction>
    <physiologicalReaction direction="right-to-left" evidence="5">
        <dbReference type="Rhea" id="RHEA:50594"/>
    </physiologicalReaction>
</comment>
<comment type="catalytic activity">
    <reaction evidence="7">
        <text>13,14-dihydro-15-oxo-prostaglandin E1 + NADP(+) = 15-oxoprostaglandin E1 + NADPH + H(+)</text>
        <dbReference type="Rhea" id="RHEA:50584"/>
        <dbReference type="ChEBI" id="CHEBI:15378"/>
        <dbReference type="ChEBI" id="CHEBI:57401"/>
        <dbReference type="ChEBI" id="CHEBI:57783"/>
        <dbReference type="ChEBI" id="CHEBI:58349"/>
        <dbReference type="ChEBI" id="CHEBI:133408"/>
    </reaction>
    <physiologicalReaction direction="right-to-left" evidence="7">
        <dbReference type="Rhea" id="RHEA:50586"/>
    </physiologicalReaction>
</comment>
<evidence type="ECO:0000256" key="5">
    <source>
        <dbReference type="ARBA" id="ARBA00047878"/>
    </source>
</evidence>
<dbReference type="InterPro" id="IPR036291">
    <property type="entry name" value="NAD(P)-bd_dom_sf"/>
</dbReference>
<accession>A0A8S0YYN8</accession>
<evidence type="ECO:0000256" key="7">
    <source>
        <dbReference type="ARBA" id="ARBA00049070"/>
    </source>
</evidence>
<dbReference type="SUPFAM" id="SSF51735">
    <property type="entry name" value="NAD(P)-binding Rossmann-fold domains"/>
    <property type="match status" value="1"/>
</dbReference>